<dbReference type="InterPro" id="IPR001452">
    <property type="entry name" value="SH3_domain"/>
</dbReference>
<dbReference type="PANTHER" id="PTHR16830:SF13">
    <property type="entry name" value="FYN-BINDING PROTEIN 1"/>
    <property type="match status" value="1"/>
</dbReference>
<dbReference type="AlphaFoldDB" id="A0A9Q0Y085"/>
<feature type="compositionally biased region" description="Basic and acidic residues" evidence="3">
    <location>
        <begin position="439"/>
        <end position="449"/>
    </location>
</feature>
<feature type="compositionally biased region" description="Low complexity" evidence="3">
    <location>
        <begin position="382"/>
        <end position="392"/>
    </location>
</feature>
<gene>
    <name evidence="5" type="ORF">JRQ81_012977</name>
</gene>
<organism evidence="5 6">
    <name type="scientific">Phrynocephalus forsythii</name>
    <dbReference type="NCBI Taxonomy" id="171643"/>
    <lineage>
        <taxon>Eukaryota</taxon>
        <taxon>Metazoa</taxon>
        <taxon>Chordata</taxon>
        <taxon>Craniata</taxon>
        <taxon>Vertebrata</taxon>
        <taxon>Euteleostomi</taxon>
        <taxon>Lepidosauria</taxon>
        <taxon>Squamata</taxon>
        <taxon>Bifurcata</taxon>
        <taxon>Unidentata</taxon>
        <taxon>Episquamata</taxon>
        <taxon>Toxicofera</taxon>
        <taxon>Iguania</taxon>
        <taxon>Acrodonta</taxon>
        <taxon>Agamidae</taxon>
        <taxon>Agaminae</taxon>
        <taxon>Phrynocephalus</taxon>
    </lineage>
</organism>
<evidence type="ECO:0000259" key="4">
    <source>
        <dbReference type="PROSITE" id="PS50002"/>
    </source>
</evidence>
<dbReference type="PROSITE" id="PS50002">
    <property type="entry name" value="SH3"/>
    <property type="match status" value="1"/>
</dbReference>
<feature type="compositionally biased region" description="Basic and acidic residues" evidence="3">
    <location>
        <begin position="355"/>
        <end position="368"/>
    </location>
</feature>
<dbReference type="OrthoDB" id="9396701at2759"/>
<evidence type="ECO:0000313" key="6">
    <source>
        <dbReference type="Proteomes" id="UP001142489"/>
    </source>
</evidence>
<feature type="region of interest" description="Disordered" evidence="3">
    <location>
        <begin position="569"/>
        <end position="592"/>
    </location>
</feature>
<feature type="compositionally biased region" description="Pro residues" evidence="3">
    <location>
        <begin position="342"/>
        <end position="351"/>
    </location>
</feature>
<dbReference type="Gene3D" id="2.30.30.40">
    <property type="entry name" value="SH3 Domains"/>
    <property type="match status" value="1"/>
</dbReference>
<dbReference type="Proteomes" id="UP001142489">
    <property type="component" value="Unassembled WGS sequence"/>
</dbReference>
<feature type="compositionally biased region" description="Polar residues" evidence="3">
    <location>
        <begin position="36"/>
        <end position="51"/>
    </location>
</feature>
<protein>
    <recommendedName>
        <fullName evidence="4">SH3 domain-containing protein</fullName>
    </recommendedName>
</protein>
<feature type="compositionally biased region" description="Acidic residues" evidence="3">
    <location>
        <begin position="424"/>
        <end position="435"/>
    </location>
</feature>
<name>A0A9Q0Y085_9SAUR</name>
<evidence type="ECO:0000256" key="3">
    <source>
        <dbReference type="SAM" id="MobiDB-lite"/>
    </source>
</evidence>
<sequence>MAKFSSNPADEIHSRQGKVAGQPPPVTKTALEKFSQLENTGPPTKPSSFNKPASFKPPLGMKPSLQDTSDKDPKPPPLKSSLVASKVAALVQAANQEANESHGVPRPLGPNTTEELKGDPKPAFPKPFENRLPGSTPPRNELKPPGFRPSFKLPHQEGEAKPVFPRGVRENVIVSSQENEPKPPFSKPPLRQKPSPHGAHHEEGSNKNAFVNRAPPGPAGLVKKAHSFQSTKDTEEKSNHGMDSTPTGPFPPLKPVGPQSHRTQALQKAFAQQDVEVRPSVAKSIHKLTQESSDSNLGAPPVSFPSLSRGSTIGLGPSHLEKEEKDKKGPKRKAMTPLFKLGPPPQKPNRPPVVDLEKYRKVNGENPKKAPSGDLPPPLPAFFPAAPTATSSLPPPAPPGSHPSTQAPVLPPRNIKPRSTTIPPEDDENYDDTEFDSGGTRKSDEKLSSDGEMYEDIENIRPTAKEDGRKKEKEERKKIDLEKKEQKEKEKKEQEIRKKFKLTGPIEVIHQARACTSFKGGKNDLSFKQGDQIEIIRITDNPEGKWLGRTRGSYGYIKTTMVEVDYDSLKRKPHPPRNVQSKQQDSDQEVYDDVGDQDSISRYVRVNGYRYSCFHLKLYIIGIKFSVSQDEATNDSWPRGLLKILKGKNNPKKSVRRGSN</sequence>
<feature type="region of interest" description="Disordered" evidence="3">
    <location>
        <begin position="1"/>
        <end position="494"/>
    </location>
</feature>
<keyword evidence="6" id="KW-1185">Reference proteome</keyword>
<dbReference type="GO" id="GO:0005886">
    <property type="term" value="C:plasma membrane"/>
    <property type="evidence" value="ECO:0007669"/>
    <property type="project" value="InterPro"/>
</dbReference>
<dbReference type="InterPro" id="IPR043443">
    <property type="entry name" value="FYB1/2-like"/>
</dbReference>
<dbReference type="GO" id="GO:0050852">
    <property type="term" value="P:T cell receptor signaling pathway"/>
    <property type="evidence" value="ECO:0007669"/>
    <property type="project" value="TreeGrafter"/>
</dbReference>
<dbReference type="EMBL" id="JAPFRF010000004">
    <property type="protein sequence ID" value="KAJ7335036.1"/>
    <property type="molecule type" value="Genomic_DNA"/>
</dbReference>
<dbReference type="SUPFAM" id="SSF50044">
    <property type="entry name" value="SH3-domain"/>
    <property type="match status" value="1"/>
</dbReference>
<feature type="compositionally biased region" description="Basic and acidic residues" evidence="3">
    <location>
        <begin position="463"/>
        <end position="494"/>
    </location>
</feature>
<accession>A0A9Q0Y085</accession>
<evidence type="ECO:0000313" key="5">
    <source>
        <dbReference type="EMBL" id="KAJ7335036.1"/>
    </source>
</evidence>
<dbReference type="PANTHER" id="PTHR16830">
    <property type="entry name" value="SH2 CONTAINING ADAPTOR PRAM-1 RELATED"/>
    <property type="match status" value="1"/>
</dbReference>
<feature type="domain" description="SH3" evidence="4">
    <location>
        <begin position="507"/>
        <end position="567"/>
    </location>
</feature>
<evidence type="ECO:0000256" key="2">
    <source>
        <dbReference type="PROSITE-ProRule" id="PRU00192"/>
    </source>
</evidence>
<dbReference type="GO" id="GO:0072659">
    <property type="term" value="P:protein localization to plasma membrane"/>
    <property type="evidence" value="ECO:0007669"/>
    <property type="project" value="TreeGrafter"/>
</dbReference>
<reference evidence="5" key="1">
    <citation type="journal article" date="2023" name="DNA Res.">
        <title>Chromosome-level genome assembly of Phrynocephalus forsythii using third-generation DNA sequencing and Hi-C analysis.</title>
        <authorList>
            <person name="Qi Y."/>
            <person name="Zhao W."/>
            <person name="Zhao Y."/>
            <person name="Niu C."/>
            <person name="Cao S."/>
            <person name="Zhang Y."/>
        </authorList>
    </citation>
    <scope>NUCLEOTIDE SEQUENCE</scope>
    <source>
        <tissue evidence="5">Muscle</tissue>
    </source>
</reference>
<proteinExistence type="predicted"/>
<dbReference type="InterPro" id="IPR036028">
    <property type="entry name" value="SH3-like_dom_sf"/>
</dbReference>
<dbReference type="Pfam" id="PF07653">
    <property type="entry name" value="SH3_2"/>
    <property type="match status" value="1"/>
</dbReference>
<dbReference type="GO" id="GO:0007229">
    <property type="term" value="P:integrin-mediated signaling pathway"/>
    <property type="evidence" value="ECO:0007669"/>
    <property type="project" value="InterPro"/>
</dbReference>
<keyword evidence="1 2" id="KW-0728">SH3 domain</keyword>
<comment type="caution">
    <text evidence="5">The sequence shown here is derived from an EMBL/GenBank/DDBJ whole genome shotgun (WGS) entry which is preliminary data.</text>
</comment>
<evidence type="ECO:0000256" key="1">
    <source>
        <dbReference type="ARBA" id="ARBA00022443"/>
    </source>
</evidence>
<dbReference type="SMART" id="SM00326">
    <property type="entry name" value="SH3"/>
    <property type="match status" value="1"/>
</dbReference>
<dbReference type="FunFam" id="2.30.30.40:FF:000133">
    <property type="entry name" value="FYN-binding protein-like isoform X2"/>
    <property type="match status" value="1"/>
</dbReference>